<comment type="catalytic activity">
    <reaction evidence="2">
        <text>2,5-diamino-6-hydroxy-4-(5-phosphoribosylamino)-pyrimidine + H2O = 2,5,6-triamino-4-hydroxypyrimidine + D-ribose 5-phosphate</text>
        <dbReference type="Rhea" id="RHEA:23436"/>
        <dbReference type="ChEBI" id="CHEBI:15377"/>
        <dbReference type="ChEBI" id="CHEBI:58614"/>
        <dbReference type="ChEBI" id="CHEBI:78346"/>
        <dbReference type="ChEBI" id="CHEBI:137796"/>
    </reaction>
</comment>
<dbReference type="InterPro" id="IPR012816">
    <property type="entry name" value="NADAR"/>
</dbReference>
<dbReference type="Gene3D" id="1.10.357.40">
    <property type="entry name" value="YbiA-like"/>
    <property type="match status" value="1"/>
</dbReference>
<dbReference type="Pfam" id="PF08719">
    <property type="entry name" value="NADAR"/>
    <property type="match status" value="1"/>
</dbReference>
<dbReference type="AlphaFoldDB" id="A0AA41W5F0"/>
<evidence type="ECO:0000256" key="1">
    <source>
        <dbReference type="ARBA" id="ARBA00000022"/>
    </source>
</evidence>
<evidence type="ECO:0000259" key="3">
    <source>
        <dbReference type="Pfam" id="PF08719"/>
    </source>
</evidence>
<dbReference type="CDD" id="cd15457">
    <property type="entry name" value="NADAR"/>
    <property type="match status" value="1"/>
</dbReference>
<reference evidence="4 5" key="1">
    <citation type="journal article" date="2013" name="Antonie Van Leeuwenhoek">
        <title>Echinimonas agarilytica gen. nov., sp. nov., a new gammaproteobacterium isolated from the sea urchin Strongylocentrotus intermedius.</title>
        <authorList>
            <person name="Nedashkovskaya O.I."/>
            <person name="Stenkova A.M."/>
            <person name="Zhukova N.V."/>
            <person name="Van Trappen S."/>
            <person name="Lee J.S."/>
            <person name="Kim S.B."/>
        </authorList>
    </citation>
    <scope>NUCLEOTIDE SEQUENCE [LARGE SCALE GENOMIC DNA]</scope>
    <source>
        <strain evidence="4 5">KMM 6351</strain>
    </source>
</reference>
<sequence>MFFVHDDSELDLYLSRTDHAEPLSAYSAYPFELEGKTWPTVEHYFQAMKYDNEAEQERIRQSETPELAAKLGSRWFKPKRKDWKSVQVVIMTRGVYIKARTHPDIAEKLLATDDQKIVENSSYDFYWGCGRDRRGENQYGQVLMNVRAKLKEEQS</sequence>
<gene>
    <name evidence="4" type="ORF">NAF29_05090</name>
</gene>
<protein>
    <submittedName>
        <fullName evidence="4">NADAR family protein</fullName>
    </submittedName>
</protein>
<keyword evidence="5" id="KW-1185">Reference proteome</keyword>
<dbReference type="RefSeq" id="WP_251260421.1">
    <property type="nucleotide sequence ID" value="NZ_JAMQGP010000002.1"/>
</dbReference>
<dbReference type="EMBL" id="JAMQGP010000002">
    <property type="protein sequence ID" value="MCM2679053.1"/>
    <property type="molecule type" value="Genomic_DNA"/>
</dbReference>
<name>A0AA41W5F0_9GAMM</name>
<organism evidence="4 5">
    <name type="scientific">Echinimonas agarilytica</name>
    <dbReference type="NCBI Taxonomy" id="1215918"/>
    <lineage>
        <taxon>Bacteria</taxon>
        <taxon>Pseudomonadati</taxon>
        <taxon>Pseudomonadota</taxon>
        <taxon>Gammaproteobacteria</taxon>
        <taxon>Alteromonadales</taxon>
        <taxon>Echinimonadaceae</taxon>
        <taxon>Echinimonas</taxon>
    </lineage>
</organism>
<comment type="caution">
    <text evidence="4">The sequence shown here is derived from an EMBL/GenBank/DDBJ whole genome shotgun (WGS) entry which is preliminary data.</text>
</comment>
<comment type="catalytic activity">
    <reaction evidence="1">
        <text>5-amino-6-(5-phospho-D-ribosylamino)uracil + H2O = 5,6-diaminouracil + D-ribose 5-phosphate</text>
        <dbReference type="Rhea" id="RHEA:55020"/>
        <dbReference type="ChEBI" id="CHEBI:15377"/>
        <dbReference type="ChEBI" id="CHEBI:46252"/>
        <dbReference type="ChEBI" id="CHEBI:58453"/>
        <dbReference type="ChEBI" id="CHEBI:78346"/>
    </reaction>
</comment>
<proteinExistence type="predicted"/>
<dbReference type="SUPFAM" id="SSF143990">
    <property type="entry name" value="YbiA-like"/>
    <property type="match status" value="1"/>
</dbReference>
<dbReference type="InterPro" id="IPR037238">
    <property type="entry name" value="YbiA-like_sf"/>
</dbReference>
<evidence type="ECO:0000256" key="2">
    <source>
        <dbReference type="ARBA" id="ARBA00000751"/>
    </source>
</evidence>
<evidence type="ECO:0000313" key="5">
    <source>
        <dbReference type="Proteomes" id="UP001165393"/>
    </source>
</evidence>
<accession>A0AA41W5F0</accession>
<dbReference type="NCBIfam" id="TIGR02464">
    <property type="entry name" value="ribofla_fusion"/>
    <property type="match status" value="1"/>
</dbReference>
<feature type="domain" description="NADAR" evidence="3">
    <location>
        <begin position="3"/>
        <end position="151"/>
    </location>
</feature>
<dbReference type="Proteomes" id="UP001165393">
    <property type="component" value="Unassembled WGS sequence"/>
</dbReference>
<evidence type="ECO:0000313" key="4">
    <source>
        <dbReference type="EMBL" id="MCM2679053.1"/>
    </source>
</evidence>